<accession>A0ACD0WSN5</accession>
<gene>
    <name evidence="1" type="ORF">EJF14_70101</name>
</gene>
<proteinExistence type="predicted"/>
<organism evidence="1 2">
    <name type="scientific">Clavispora lusitaniae</name>
    <name type="common">Candida lusitaniae</name>
    <dbReference type="NCBI Taxonomy" id="36911"/>
    <lineage>
        <taxon>Eukaryota</taxon>
        <taxon>Fungi</taxon>
        <taxon>Dikarya</taxon>
        <taxon>Ascomycota</taxon>
        <taxon>Saccharomycotina</taxon>
        <taxon>Pichiomycetes</taxon>
        <taxon>Metschnikowiaceae</taxon>
        <taxon>Clavispora</taxon>
    </lineage>
</organism>
<reference evidence="2" key="1">
    <citation type="journal article" date="2019" name="MBio">
        <title>Comparative genomics for the elucidation of multidrug resistance (MDR) in Candida lusitaniae.</title>
        <authorList>
            <person name="Kannan A."/>
            <person name="Asner S.A."/>
            <person name="Trachsel E."/>
            <person name="Kelly S."/>
            <person name="Parker J."/>
            <person name="Sanglard D."/>
        </authorList>
    </citation>
    <scope>NUCLEOTIDE SEQUENCE [LARGE SCALE GENOMIC DNA]</scope>
    <source>
        <strain evidence="2">P1</strain>
    </source>
</reference>
<name>A0ACD0WSN5_CLALS</name>
<evidence type="ECO:0000313" key="2">
    <source>
        <dbReference type="Proteomes" id="UP000326582"/>
    </source>
</evidence>
<evidence type="ECO:0000313" key="1">
    <source>
        <dbReference type="EMBL" id="QFZ30037.1"/>
    </source>
</evidence>
<dbReference type="EMBL" id="CP038490">
    <property type="protein sequence ID" value="QFZ30037.1"/>
    <property type="molecule type" value="Genomic_DNA"/>
</dbReference>
<keyword evidence="2" id="KW-1185">Reference proteome</keyword>
<protein>
    <submittedName>
        <fullName evidence="1">Nucleoporin</fullName>
    </submittedName>
</protein>
<sequence length="734" mass="80710">MFDDIDMLEIPTSDTSTSQTESASPEPERPKTYPSLQEWLSSPTELPFQFDPDAHRRSAKHVDDFAHAQNEYITKLYKVVEDLGPKPAPADHVTPEPLGVVARDMGQNRAAVANTKRAHVAFARLLDHYGAFVDTVSQYVDASVARDYDLLQSLLEALHASSFAPEQARPELVVRWINRYDPKPDNALVDAVMYNTPLPYTHASFWSYVTALVTRGLFAQAASSLRASKFDELEHTCPVLHAQFGDLAALIASYEPMAQKGQFAAWKRAASDFRAALATADVAAEHAAAAASIRDVAGVLCGLVRTIAAHTSTWYDMYGALALFHVREGADADHAELAVAEKGVPPAEAALCDAVRHRHMRLLLAIDRLDPATAAYVSRLMEWHGCLAVDADGIHDGDLAKDSSSISVTVHGGSVSDYLLTRHAYECLEVHALAPVGVGLLASVVPSSSAHVRAVLQEFLPHYECFTNDDMEWALTLCAKFALADTASRLYLRQGEKSLRSGHVFEALSMWARCFGGPAEESAAAMARIHAVCWGLFQDSLLRGAPVADELLANIVRGDVGFAVPPVLRQCLAPYAVLAEYWLGRADTARSISRVFHLLRMRHMPRRFAPLLLAQLLPMFREHLTLPDLVVTIELIDGFEKGSDTVEVSPDDELDFADADSDSEVDNEMRGIFTRYDMDELYQYAVENPPSADEDWRVVLKARGDTVPATVAELVHELREQIVAKIGRVYVGQV</sequence>
<dbReference type="Proteomes" id="UP000326582">
    <property type="component" value="Chromosome 7"/>
</dbReference>